<evidence type="ECO:0000259" key="2">
    <source>
        <dbReference type="Pfam" id="PF00668"/>
    </source>
</evidence>
<dbReference type="Pfam" id="PF00668">
    <property type="entry name" value="Condensation"/>
    <property type="match status" value="1"/>
</dbReference>
<dbReference type="Proteomes" id="UP000053060">
    <property type="component" value="Unassembled WGS sequence"/>
</dbReference>
<dbReference type="EMBL" id="AZXY01000003">
    <property type="protein sequence ID" value="KSZ59177.1"/>
    <property type="molecule type" value="Genomic_DNA"/>
</dbReference>
<dbReference type="PATRIC" id="fig|1441730.3.peg.1552"/>
<dbReference type="InterPro" id="IPR023213">
    <property type="entry name" value="CAT-like_dom_sf"/>
</dbReference>
<evidence type="ECO:0000256" key="1">
    <source>
        <dbReference type="SAM" id="MobiDB-lite"/>
    </source>
</evidence>
<dbReference type="InterPro" id="IPR001242">
    <property type="entry name" value="Condensation_dom"/>
</dbReference>
<proteinExistence type="predicted"/>
<comment type="caution">
    <text evidence="3">The sequence shown here is derived from an EMBL/GenBank/DDBJ whole genome shotgun (WGS) entry which is preliminary data.</text>
</comment>
<evidence type="ECO:0000313" key="4">
    <source>
        <dbReference type="Proteomes" id="UP000053060"/>
    </source>
</evidence>
<reference evidence="4" key="1">
    <citation type="submission" date="2015-01" db="EMBL/GenBank/DDBJ databases">
        <title>Draft genome sequence of Rhodococcus pyridinivorans strain KG-16, a hydrocarbon-degrading bacterium.</title>
        <authorList>
            <person name="Aggarwal R.K."/>
            <person name="Dawar C."/>
        </authorList>
    </citation>
    <scope>NUCLEOTIDE SEQUENCE [LARGE SCALE GENOMIC DNA]</scope>
    <source>
        <strain evidence="4">KG-16</strain>
    </source>
</reference>
<dbReference type="Gene3D" id="3.30.559.10">
    <property type="entry name" value="Chloramphenicol acetyltransferase-like domain"/>
    <property type="match status" value="1"/>
</dbReference>
<feature type="domain" description="Condensation" evidence="2">
    <location>
        <begin position="166"/>
        <end position="381"/>
    </location>
</feature>
<reference evidence="3 4" key="2">
    <citation type="journal article" date="2016" name="Genome Announc.">
        <title>Draft Genome Sequence of a Versatile Hydrocarbon-Degrading Bacterium, Rhodococcus pyridinivorans Strain KG-16, Collected from Oil Fields in India.</title>
        <authorList>
            <person name="Aggarwal R.K."/>
            <person name="Dawar C."/>
            <person name="Phanindranath R."/>
            <person name="Mutnuri L."/>
            <person name="Dayal A.M."/>
        </authorList>
    </citation>
    <scope>NUCLEOTIDE SEQUENCE [LARGE SCALE GENOMIC DNA]</scope>
    <source>
        <strain evidence="3 4">KG-16</strain>
    </source>
</reference>
<dbReference type="GO" id="GO:0003824">
    <property type="term" value="F:catalytic activity"/>
    <property type="evidence" value="ECO:0007669"/>
    <property type="project" value="InterPro"/>
</dbReference>
<organism evidence="3 4">
    <name type="scientific">Rhodococcus pyridinivorans KG-16</name>
    <dbReference type="NCBI Taxonomy" id="1441730"/>
    <lineage>
        <taxon>Bacteria</taxon>
        <taxon>Bacillati</taxon>
        <taxon>Actinomycetota</taxon>
        <taxon>Actinomycetes</taxon>
        <taxon>Mycobacteriales</taxon>
        <taxon>Nocardiaceae</taxon>
        <taxon>Rhodococcus</taxon>
    </lineage>
</organism>
<dbReference type="SUPFAM" id="SSF52777">
    <property type="entry name" value="CoA-dependent acyltransferases"/>
    <property type="match status" value="2"/>
</dbReference>
<name>A0A0V9UME5_9NOCA</name>
<dbReference type="RefSeq" id="WP_060651312.1">
    <property type="nucleotide sequence ID" value="NZ_AZXY01000003.1"/>
</dbReference>
<sequence length="486" mass="54242">MEFTELADYRIPPGVLTEWLPCAAEDDWREDPRPASYIHEAHLRRTSGVRYGGGRDSWLGTAFEVPGPLDTERFRRALQRWIDRHEPLRSHAHLDEEQSGGGLVRRTAPPGRVSVRPIRHDPADPDTIHEHLLGLFDDYTTPHLWPSYVFATLERTPDGNPDGAESVEGTDERFTVFFGADHSIIDGYSVVLVAHEISALYEEERTGRAADLFPVGSYIDFGAAERDESAHLDDDDEAVQIWRRTLTECGGEPPAFPLPIGARPAHATPQQRLSERWFDDDEASVFSACCRRAGTGFFAGVLACFGRATAELTGADRFRTVAPAHTRAGPIWAGSLGWFVGLRPIDLKLTDTTDFETLAMRAGDELHRTRASARVPFVRVGELLGVPIRPRFVVSYMDVRFVPMAAQWPEWNAQALRSRSFTHDVYVWINRTPEGVNMSARFPDNTVAGENVPSLLTRTRELMHEVAVCGPWIARPETAAVPPTGE</sequence>
<evidence type="ECO:0000313" key="3">
    <source>
        <dbReference type="EMBL" id="KSZ59177.1"/>
    </source>
</evidence>
<accession>A0A0V9UME5</accession>
<feature type="region of interest" description="Disordered" evidence="1">
    <location>
        <begin position="95"/>
        <end position="121"/>
    </location>
</feature>
<gene>
    <name evidence="3" type="ORF">Z045_07390</name>
</gene>
<protein>
    <recommendedName>
        <fullName evidence="2">Condensation domain-containing protein</fullName>
    </recommendedName>
</protein>
<dbReference type="Gene3D" id="3.30.559.30">
    <property type="entry name" value="Nonribosomal peptide synthetase, condensation domain"/>
    <property type="match status" value="1"/>
</dbReference>
<dbReference type="AlphaFoldDB" id="A0A0V9UME5"/>
<dbReference type="GO" id="GO:0008610">
    <property type="term" value="P:lipid biosynthetic process"/>
    <property type="evidence" value="ECO:0007669"/>
    <property type="project" value="UniProtKB-ARBA"/>
</dbReference>